<dbReference type="PANTHER" id="PTHR11132">
    <property type="entry name" value="SOLUTE CARRIER FAMILY 35"/>
    <property type="match status" value="1"/>
</dbReference>
<dbReference type="OrthoDB" id="417037at2759"/>
<gene>
    <name evidence="8" type="ORF">FOL47_002558</name>
</gene>
<keyword evidence="9" id="KW-1185">Reference proteome</keyword>
<feature type="transmembrane region" description="Helical" evidence="6">
    <location>
        <begin position="169"/>
        <end position="193"/>
    </location>
</feature>
<accession>A0A7J6MCS3</accession>
<comment type="subcellular location">
    <subcellularLocation>
        <location evidence="1">Membrane</location>
        <topology evidence="1">Multi-pass membrane protein</topology>
    </subcellularLocation>
</comment>
<feature type="transmembrane region" description="Helical" evidence="6">
    <location>
        <begin position="236"/>
        <end position="253"/>
    </location>
</feature>
<feature type="transmembrane region" description="Helical" evidence="6">
    <location>
        <begin position="18"/>
        <end position="36"/>
    </location>
</feature>
<dbReference type="GO" id="GO:0016020">
    <property type="term" value="C:membrane"/>
    <property type="evidence" value="ECO:0007669"/>
    <property type="project" value="UniProtKB-SubCell"/>
</dbReference>
<evidence type="ECO:0000259" key="7">
    <source>
        <dbReference type="Pfam" id="PF03151"/>
    </source>
</evidence>
<evidence type="ECO:0000256" key="2">
    <source>
        <dbReference type="ARBA" id="ARBA00022692"/>
    </source>
</evidence>
<keyword evidence="4 6" id="KW-0472">Membrane</keyword>
<evidence type="ECO:0000256" key="1">
    <source>
        <dbReference type="ARBA" id="ARBA00004141"/>
    </source>
</evidence>
<sequence length="347" mass="37858">MSITVSSRLEAPPKWSPVIAWWTVTYAVVACTLGLINKALVEWYGFKSFNLLSVITRLLTLPLLWYIYTKQNKGKASMLQEVSSALRHPSWALLAPTIFRSLETIVSFLAVQWTNVPMYLVLRRANTLFALVGEALILHKPIPQASLEGVLVISIGTVLAGYGDLTYDFFGYLAALSQNFFTTACNVCMYQLSKGAQPRVCSVEVALFIQTLLSIPLLIGMALWTGELLLPRGSDMSMPLWIGLFVHILLVGLHQISNTMSIVQGGPVSTSVAGNCKDIVQTITGGLLFDDYIYDNCNVAGISISFAGCALYIKSKLPSTSPIASLPHPPTNAIIRTPPPMKDTKTA</sequence>
<feature type="transmembrane region" description="Helical" evidence="6">
    <location>
        <begin position="48"/>
        <end position="68"/>
    </location>
</feature>
<dbReference type="AlphaFoldDB" id="A0A7J6MCS3"/>
<dbReference type="InterPro" id="IPR004853">
    <property type="entry name" value="Sugar_P_trans_dom"/>
</dbReference>
<name>A0A7J6MCS3_PERCH</name>
<dbReference type="Pfam" id="PF03151">
    <property type="entry name" value="TPT"/>
    <property type="match status" value="1"/>
</dbReference>
<keyword evidence="2 6" id="KW-0812">Transmembrane</keyword>
<evidence type="ECO:0000256" key="3">
    <source>
        <dbReference type="ARBA" id="ARBA00022989"/>
    </source>
</evidence>
<comment type="caution">
    <text evidence="8">The sequence shown here is derived from an EMBL/GenBank/DDBJ whole genome shotgun (WGS) entry which is preliminary data.</text>
</comment>
<evidence type="ECO:0000256" key="4">
    <source>
        <dbReference type="ARBA" id="ARBA00023136"/>
    </source>
</evidence>
<feature type="region of interest" description="Disordered" evidence="5">
    <location>
        <begin position="328"/>
        <end position="347"/>
    </location>
</feature>
<feature type="domain" description="Sugar phosphate transporter" evidence="7">
    <location>
        <begin position="34"/>
        <end position="312"/>
    </location>
</feature>
<evidence type="ECO:0000256" key="5">
    <source>
        <dbReference type="SAM" id="MobiDB-lite"/>
    </source>
</evidence>
<organism evidence="8 9">
    <name type="scientific">Perkinsus chesapeaki</name>
    <name type="common">Clam parasite</name>
    <name type="synonym">Perkinsus andrewsi</name>
    <dbReference type="NCBI Taxonomy" id="330153"/>
    <lineage>
        <taxon>Eukaryota</taxon>
        <taxon>Sar</taxon>
        <taxon>Alveolata</taxon>
        <taxon>Perkinsozoa</taxon>
        <taxon>Perkinsea</taxon>
        <taxon>Perkinsida</taxon>
        <taxon>Perkinsidae</taxon>
        <taxon>Perkinsus</taxon>
    </lineage>
</organism>
<evidence type="ECO:0000313" key="9">
    <source>
        <dbReference type="Proteomes" id="UP000591131"/>
    </source>
</evidence>
<feature type="transmembrane region" description="Helical" evidence="6">
    <location>
        <begin position="205"/>
        <end position="224"/>
    </location>
</feature>
<dbReference type="EMBL" id="JAAPAO010000171">
    <property type="protein sequence ID" value="KAF4669398.1"/>
    <property type="molecule type" value="Genomic_DNA"/>
</dbReference>
<evidence type="ECO:0000313" key="8">
    <source>
        <dbReference type="EMBL" id="KAF4669398.1"/>
    </source>
</evidence>
<protein>
    <recommendedName>
        <fullName evidence="7">Sugar phosphate transporter domain-containing protein</fullName>
    </recommendedName>
</protein>
<proteinExistence type="predicted"/>
<dbReference type="InterPro" id="IPR050186">
    <property type="entry name" value="TPT_transporter"/>
</dbReference>
<evidence type="ECO:0000256" key="6">
    <source>
        <dbReference type="SAM" id="Phobius"/>
    </source>
</evidence>
<reference evidence="8 9" key="1">
    <citation type="submission" date="2020-04" db="EMBL/GenBank/DDBJ databases">
        <title>Perkinsus chesapeaki whole genome sequence.</title>
        <authorList>
            <person name="Bogema D.R."/>
        </authorList>
    </citation>
    <scope>NUCLEOTIDE SEQUENCE [LARGE SCALE GENOMIC DNA]</scope>
    <source>
        <strain evidence="8">ATCC PRA-425</strain>
    </source>
</reference>
<keyword evidence="3 6" id="KW-1133">Transmembrane helix</keyword>
<dbReference type="Proteomes" id="UP000591131">
    <property type="component" value="Unassembled WGS sequence"/>
</dbReference>